<feature type="non-terminal residue" evidence="3">
    <location>
        <position position="359"/>
    </location>
</feature>
<comment type="similarity">
    <text evidence="1">Belongs to the GET4 family.</text>
</comment>
<dbReference type="EMBL" id="HG996474">
    <property type="protein sequence ID" value="CAG1835474.1"/>
    <property type="molecule type" value="Genomic_DNA"/>
</dbReference>
<sequence>LCSPSRFLRHPPTSTTSSNPSRLLRIQQERPRTTMSRSRGRRGELPPSQETIEKLENMVDACNFYEAQQMYKSLSARYAASEKYAEALDILQSGALIQLKHGQITCGAELAVLFVETLVKGKYSYSEETLDRVRKMYEGFPNIPIPEHLEDDDDMQKLSEALVAAKVRVEGCLSFLRSAIKWSSEFGAPKKGSPQLHNMLAEYLYSESPEVDMTKVSSHFVRGNDPEKFASVLVNFMGKCYPGEDDMAIARAVMLYLSQGNLRDANNLMDELNKQLEHKQLELPDSDLILFIKYLLQALERDSFPLFKILRQKYKTSIDRESLFDGLLDEIAEKFYGIRRSGLPDIFGDLLKVSIAISG</sequence>
<dbReference type="PANTHER" id="PTHR12875:SF0">
    <property type="entry name" value="GOLGI TO ER TRAFFIC PROTEIN 4 HOMOLOG"/>
    <property type="match status" value="1"/>
</dbReference>
<dbReference type="PANTHER" id="PTHR12875">
    <property type="entry name" value="GOLGI TO ER TRAFFIC PROTEIN 4 HOMOLOG"/>
    <property type="match status" value="1"/>
</dbReference>
<evidence type="ECO:0000256" key="2">
    <source>
        <dbReference type="SAM" id="MobiDB-lite"/>
    </source>
</evidence>
<dbReference type="InterPro" id="IPR011990">
    <property type="entry name" value="TPR-like_helical_dom_sf"/>
</dbReference>
<organism evidence="3">
    <name type="scientific">Musa acuminata subsp. malaccensis</name>
    <name type="common">Wild banana</name>
    <name type="synonym">Musa malaccensis</name>
    <dbReference type="NCBI Taxonomy" id="214687"/>
    <lineage>
        <taxon>Eukaryota</taxon>
        <taxon>Viridiplantae</taxon>
        <taxon>Streptophyta</taxon>
        <taxon>Embryophyta</taxon>
        <taxon>Tracheophyta</taxon>
        <taxon>Spermatophyta</taxon>
        <taxon>Magnoliopsida</taxon>
        <taxon>Liliopsida</taxon>
        <taxon>Zingiberales</taxon>
        <taxon>Musaceae</taxon>
        <taxon>Musa</taxon>
    </lineage>
</organism>
<accession>A0A8D6ZSU2</accession>
<name>A0A8D6ZSU2_MUSAM</name>
<proteinExistence type="inferred from homology"/>
<dbReference type="AlphaFoldDB" id="A0A8D6ZSU2"/>
<dbReference type="Gene3D" id="1.25.40.10">
    <property type="entry name" value="Tetratricopeptide repeat domain"/>
    <property type="match status" value="1"/>
</dbReference>
<feature type="region of interest" description="Disordered" evidence="2">
    <location>
        <begin position="1"/>
        <end position="48"/>
    </location>
</feature>
<gene>
    <name evidence="3" type="ORF">GSMUA_235790.1</name>
</gene>
<protein>
    <submittedName>
        <fullName evidence="3">(wild Malaysian banana) hypothetical protein</fullName>
    </submittedName>
</protein>
<evidence type="ECO:0000256" key="1">
    <source>
        <dbReference type="ARBA" id="ARBA00005351"/>
    </source>
</evidence>
<feature type="compositionally biased region" description="Low complexity" evidence="2">
    <location>
        <begin position="11"/>
        <end position="21"/>
    </location>
</feature>
<dbReference type="Pfam" id="PF04190">
    <property type="entry name" value="GET4"/>
    <property type="match status" value="1"/>
</dbReference>
<dbReference type="GO" id="GO:0045048">
    <property type="term" value="P:protein insertion into ER membrane"/>
    <property type="evidence" value="ECO:0007669"/>
    <property type="project" value="InterPro"/>
</dbReference>
<evidence type="ECO:0000313" key="3">
    <source>
        <dbReference type="EMBL" id="CAG1835474.1"/>
    </source>
</evidence>
<dbReference type="InterPro" id="IPR007317">
    <property type="entry name" value="GET4"/>
</dbReference>
<reference evidence="3" key="1">
    <citation type="submission" date="2021-03" db="EMBL/GenBank/DDBJ databases">
        <authorList>
            <consortium name="Genoscope - CEA"/>
            <person name="William W."/>
        </authorList>
    </citation>
    <scope>NUCLEOTIDE SEQUENCE</scope>
    <source>
        <strain evidence="3">Doubled-haploid Pahang</strain>
    </source>
</reference>
<dbReference type="FunFam" id="1.25.40.10:FF:000387">
    <property type="entry name" value="Golgi to ER traffic protein 4"/>
    <property type="match status" value="1"/>
</dbReference>